<proteinExistence type="predicted"/>
<dbReference type="AlphaFoldDB" id="L8JM55"/>
<sequence>MVNLNGDIEQLITHLQKDFAKKGSYALSDGIDRDLFFYNILIPGLGEEKVTFNLRSISNGNKHIITITCRGKKKKDFLKKGSDSQPVIREYLEGVLGRM</sequence>
<evidence type="ECO:0000313" key="2">
    <source>
        <dbReference type="Proteomes" id="UP000011135"/>
    </source>
</evidence>
<keyword evidence="2" id="KW-1185">Reference proteome</keyword>
<dbReference type="Proteomes" id="UP000011135">
    <property type="component" value="Unassembled WGS sequence"/>
</dbReference>
<dbReference type="EMBL" id="AMZN01000078">
    <property type="protein sequence ID" value="ELR69288.1"/>
    <property type="molecule type" value="Genomic_DNA"/>
</dbReference>
<protein>
    <submittedName>
        <fullName evidence="1">Uncharacterized protein</fullName>
    </submittedName>
</protein>
<organism evidence="1 2">
    <name type="scientific">Fulvivirga imtechensis AK7</name>
    <dbReference type="NCBI Taxonomy" id="1237149"/>
    <lineage>
        <taxon>Bacteria</taxon>
        <taxon>Pseudomonadati</taxon>
        <taxon>Bacteroidota</taxon>
        <taxon>Cytophagia</taxon>
        <taxon>Cytophagales</taxon>
        <taxon>Fulvivirgaceae</taxon>
        <taxon>Fulvivirga</taxon>
    </lineage>
</organism>
<accession>L8JM55</accession>
<evidence type="ECO:0000313" key="1">
    <source>
        <dbReference type="EMBL" id="ELR69288.1"/>
    </source>
</evidence>
<gene>
    <name evidence="1" type="ORF">C900_05172</name>
</gene>
<comment type="caution">
    <text evidence="1">The sequence shown here is derived from an EMBL/GenBank/DDBJ whole genome shotgun (WGS) entry which is preliminary data.</text>
</comment>
<reference evidence="1 2" key="1">
    <citation type="submission" date="2012-12" db="EMBL/GenBank/DDBJ databases">
        <title>Genome assembly of Fulvivirga imtechensis AK7.</title>
        <authorList>
            <person name="Nupur N."/>
            <person name="Khatri I."/>
            <person name="Kumar R."/>
            <person name="Subramanian S."/>
            <person name="Pinnaka A."/>
        </authorList>
    </citation>
    <scope>NUCLEOTIDE SEQUENCE [LARGE SCALE GENOMIC DNA]</scope>
    <source>
        <strain evidence="1 2">AK7</strain>
    </source>
</reference>
<name>L8JM55_9BACT</name>